<feature type="transmembrane region" description="Helical" evidence="2">
    <location>
        <begin position="183"/>
        <end position="202"/>
    </location>
</feature>
<keyword evidence="2" id="KW-0472">Membrane</keyword>
<dbReference type="PANTHER" id="PTHR35394:SF5">
    <property type="entry name" value="DUF3176 DOMAIN-CONTAINING PROTEIN"/>
    <property type="match status" value="1"/>
</dbReference>
<feature type="transmembrane region" description="Helical" evidence="2">
    <location>
        <begin position="117"/>
        <end position="139"/>
    </location>
</feature>
<feature type="transmembrane region" description="Helical" evidence="2">
    <location>
        <begin position="81"/>
        <end position="105"/>
    </location>
</feature>
<accession>A0A8H3ZUW8</accession>
<dbReference type="InterPro" id="IPR010730">
    <property type="entry name" value="HET"/>
</dbReference>
<comment type="caution">
    <text evidence="4">The sequence shown here is derived from an EMBL/GenBank/DDBJ whole genome shotgun (WGS) entry which is preliminary data.</text>
</comment>
<gene>
    <name evidence="4" type="ORF">GQ607_005367</name>
</gene>
<keyword evidence="2" id="KW-0812">Transmembrane</keyword>
<evidence type="ECO:0000313" key="4">
    <source>
        <dbReference type="EMBL" id="KAF0327506.1"/>
    </source>
</evidence>
<dbReference type="InterPro" id="IPR021514">
    <property type="entry name" value="DUF3176"/>
</dbReference>
<name>A0A8H3ZUW8_9PEZI</name>
<dbReference type="EMBL" id="WOWK01000023">
    <property type="protein sequence ID" value="KAF0327506.1"/>
    <property type="molecule type" value="Genomic_DNA"/>
</dbReference>
<feature type="compositionally biased region" description="Basic and acidic residues" evidence="1">
    <location>
        <begin position="55"/>
        <end position="72"/>
    </location>
</feature>
<protein>
    <submittedName>
        <fullName evidence="4">Heterokaryon incompatibility protein</fullName>
    </submittedName>
</protein>
<evidence type="ECO:0000259" key="3">
    <source>
        <dbReference type="Pfam" id="PF06985"/>
    </source>
</evidence>
<evidence type="ECO:0000256" key="2">
    <source>
        <dbReference type="SAM" id="Phobius"/>
    </source>
</evidence>
<feature type="compositionally biased region" description="Polar residues" evidence="1">
    <location>
        <begin position="1"/>
        <end position="14"/>
    </location>
</feature>
<dbReference type="OrthoDB" id="4815573at2759"/>
<sequence length="1176" mass="131456">MTALGQQADQTPSRDSLLLHAPDSNSQRQNQQEDDSLSDGHEQYASRQNTVSSQDEERTMIQSTKNEEESGHRRNNQIGALWQEILCCAISIVSLVVLIVFLHIFNGKPLPAWPSGITVNAVVAFLSTIARTAFLIPVVEGLSQCKWNWFKQKSRPLKDFDLFDQASRGPWGGLILLGRTKGWLLGVLSAILLITGIATSTVTQSAVTYPSRPVEVPGGKADAWRSESYFWTGASALHTMQVMAPKARGIAQGLFTTPTEVLPYKEPQCSTSHCTWRRFSTIAVCYNVTEIKYRTKIALPNGINMTVQSAFSNALTSSGSSLSYNGTPFMDAALYDYFGIYLDMPWSGPFRLKAVEVLFHWCINTYEPEIKDNTLNMKLALSHTEMHRGDAVAPTWSNDAVKNITYLTSPADEGGKYVFGGSGVNSIWELLNNSLSGFSINNGDNRFNTGSDMLIHADAVKKNESTEAWLEVIDGMARNIAAGLTNSLFAAEANVKGIALQNEVYVQVRWPWLVLLAAQVLIAIVCLLLVMRETAKTDMDVVKSSTIAALFAISAEEKAGLKHRFEKIVFGESVEIAPSSDSDQACARASLWLRNCVERHPACRPSDPHFAPRRLLSLQSPLADQFTLVESSIIGPLRYAALSYCWGADTSGVRTTVKSNILSHTRGIHVSELPQTVQDAIKVCVKLQVKYLWVDALCIVQDDSADWYVESAKMMDIYVNSFFTITARAPSSCKIGFLGRQQLGSTEDGEVEQVQVFSLDSRGWCLQDNILPQRRLVFDGREMAWHCRERNMCECDHLDEDVDVGDEPLMSGSIDGPTNLLELSQLHREWLKLVELYSRRFLTRSSDKLVALSGLARLFQQKLARAKVLSREEHIIAIFDERTLVTSDPPPMAPGLPASYYAGLWRESFVLGLAWTVEYPLLNKMGHANHSKYKEYCAPSWSWASVDGPVVFRHMEVTAGRYEEGDSPQLSCDVRLEGITCIPRNVANPTGGVMESASVVLSGILAPVDLATLDVKDDGVLWNCTWYNQMQSLGDGKGRYRVTSFARTRRRQSWRVLLDVEGRPTIEEGSSHASCWNSPMRPRGASNCCPWDERTHYACLRLYTFQKDKLHMREEEDKWLGVQVIIEFLVLRRVAGSRDTYERIGFGIWDSFDGFQERRQVFDLFSDAKEETIKLV</sequence>
<dbReference type="Proteomes" id="UP000434172">
    <property type="component" value="Unassembled WGS sequence"/>
</dbReference>
<evidence type="ECO:0000313" key="5">
    <source>
        <dbReference type="Proteomes" id="UP000434172"/>
    </source>
</evidence>
<evidence type="ECO:0000256" key="1">
    <source>
        <dbReference type="SAM" id="MobiDB-lite"/>
    </source>
</evidence>
<proteinExistence type="predicted"/>
<reference evidence="4 5" key="1">
    <citation type="submission" date="2019-12" db="EMBL/GenBank/DDBJ databases">
        <title>A genome sequence resource for the geographically widespread anthracnose pathogen Colletotrichum asianum.</title>
        <authorList>
            <person name="Meng Y."/>
        </authorList>
    </citation>
    <scope>NUCLEOTIDE SEQUENCE [LARGE SCALE GENOMIC DNA]</scope>
    <source>
        <strain evidence="4 5">ICMP 18580</strain>
    </source>
</reference>
<dbReference type="AlphaFoldDB" id="A0A8H3ZUW8"/>
<feature type="region of interest" description="Disordered" evidence="1">
    <location>
        <begin position="1"/>
        <end position="73"/>
    </location>
</feature>
<dbReference type="PANTHER" id="PTHR35394">
    <property type="entry name" value="DUF3176 DOMAIN-CONTAINING PROTEIN"/>
    <property type="match status" value="1"/>
</dbReference>
<keyword evidence="5" id="KW-1185">Reference proteome</keyword>
<organism evidence="4 5">
    <name type="scientific">Colletotrichum asianum</name>
    <dbReference type="NCBI Taxonomy" id="702518"/>
    <lineage>
        <taxon>Eukaryota</taxon>
        <taxon>Fungi</taxon>
        <taxon>Dikarya</taxon>
        <taxon>Ascomycota</taxon>
        <taxon>Pezizomycotina</taxon>
        <taxon>Sordariomycetes</taxon>
        <taxon>Hypocreomycetidae</taxon>
        <taxon>Glomerellales</taxon>
        <taxon>Glomerellaceae</taxon>
        <taxon>Colletotrichum</taxon>
        <taxon>Colletotrichum gloeosporioides species complex</taxon>
    </lineage>
</organism>
<keyword evidence="2" id="KW-1133">Transmembrane helix</keyword>
<dbReference type="Pfam" id="PF06985">
    <property type="entry name" value="HET"/>
    <property type="match status" value="1"/>
</dbReference>
<feature type="domain" description="Heterokaryon incompatibility" evidence="3">
    <location>
        <begin position="639"/>
        <end position="753"/>
    </location>
</feature>
<dbReference type="Pfam" id="PF11374">
    <property type="entry name" value="DUF3176"/>
    <property type="match status" value="1"/>
</dbReference>